<reference evidence="1 2" key="1">
    <citation type="journal article" date="2024" name="Chem. Sci.">
        <title>Discovery of megapolipeptins by genome mining of a Burkholderiales bacteria collection.</title>
        <authorList>
            <person name="Paulo B.S."/>
            <person name="Recchia M.J.J."/>
            <person name="Lee S."/>
            <person name="Fergusson C.H."/>
            <person name="Romanowski S.B."/>
            <person name="Hernandez A."/>
            <person name="Krull N."/>
            <person name="Liu D.Y."/>
            <person name="Cavanagh H."/>
            <person name="Bos A."/>
            <person name="Gray C.A."/>
            <person name="Murphy B.T."/>
            <person name="Linington R.G."/>
            <person name="Eustaquio A.S."/>
        </authorList>
    </citation>
    <scope>NUCLEOTIDE SEQUENCE [LARGE SCALE GENOMIC DNA]</scope>
    <source>
        <strain evidence="1 2">RL18-126-BIB-B</strain>
    </source>
</reference>
<comment type="caution">
    <text evidence="1">The sequence shown here is derived from an EMBL/GenBank/DDBJ whole genome shotgun (WGS) entry which is preliminary data.</text>
</comment>
<name>A0ACC7N5B5_9BURK</name>
<dbReference type="EMBL" id="JAQQDW010000003">
    <property type="protein sequence ID" value="MFM0102319.1"/>
    <property type="molecule type" value="Genomic_DNA"/>
</dbReference>
<gene>
    <name evidence="1" type="ORF">PQR01_02155</name>
</gene>
<accession>A0ACC7N5B5</accession>
<protein>
    <submittedName>
        <fullName evidence="1">Uncharacterized protein</fullName>
    </submittedName>
</protein>
<organism evidence="1 2">
    <name type="scientific">Paraburkholderia rhynchosiae</name>
    <dbReference type="NCBI Taxonomy" id="487049"/>
    <lineage>
        <taxon>Bacteria</taxon>
        <taxon>Pseudomonadati</taxon>
        <taxon>Pseudomonadota</taxon>
        <taxon>Betaproteobacteria</taxon>
        <taxon>Burkholderiales</taxon>
        <taxon>Burkholderiaceae</taxon>
        <taxon>Paraburkholderia</taxon>
    </lineage>
</organism>
<sequence>MDTVDSSRYECFHCNRLFQTPVFEVAREWGCVRFDTEPPNVEIHGSEGLECYCSRGCLNARVSIVMAREQTPVRPPGIGPVEVCARCGGPVDMARVHLTYLASGAVKKGLILDMFGVDYLAVVCNQCSKSVPAEAPAVAAVGASLME</sequence>
<keyword evidence="2" id="KW-1185">Reference proteome</keyword>
<evidence type="ECO:0000313" key="1">
    <source>
        <dbReference type="EMBL" id="MFM0102319.1"/>
    </source>
</evidence>
<evidence type="ECO:0000313" key="2">
    <source>
        <dbReference type="Proteomes" id="UP001629235"/>
    </source>
</evidence>
<proteinExistence type="predicted"/>
<dbReference type="Proteomes" id="UP001629235">
    <property type="component" value="Unassembled WGS sequence"/>
</dbReference>